<organism evidence="5 6">
    <name type="scientific">Oryza meyeriana var. granulata</name>
    <dbReference type="NCBI Taxonomy" id="110450"/>
    <lineage>
        <taxon>Eukaryota</taxon>
        <taxon>Viridiplantae</taxon>
        <taxon>Streptophyta</taxon>
        <taxon>Embryophyta</taxon>
        <taxon>Tracheophyta</taxon>
        <taxon>Spermatophyta</taxon>
        <taxon>Magnoliopsida</taxon>
        <taxon>Liliopsida</taxon>
        <taxon>Poales</taxon>
        <taxon>Poaceae</taxon>
        <taxon>BOP clade</taxon>
        <taxon>Oryzoideae</taxon>
        <taxon>Oryzeae</taxon>
        <taxon>Oryzinae</taxon>
        <taxon>Oryza</taxon>
        <taxon>Oryza meyeriana</taxon>
    </lineage>
</organism>
<dbReference type="Gene3D" id="3.40.50.150">
    <property type="entry name" value="Vaccinia Virus protein VP39"/>
    <property type="match status" value="1"/>
</dbReference>
<evidence type="ECO:0000259" key="4">
    <source>
        <dbReference type="Pfam" id="PF00891"/>
    </source>
</evidence>
<feature type="non-terminal residue" evidence="5">
    <location>
        <position position="78"/>
    </location>
</feature>
<dbReference type="PROSITE" id="PS51683">
    <property type="entry name" value="SAM_OMT_II"/>
    <property type="match status" value="1"/>
</dbReference>
<protein>
    <recommendedName>
        <fullName evidence="4">O-methyltransferase C-terminal domain-containing protein</fullName>
    </recommendedName>
</protein>
<sequence>MILRECRNLFQGLSSLTDSCGEDGMMARAIVKAFLHVKCSVQLDLPKVIDKAPRDSFVNYVGGDLFHTVPPAHAVMLK</sequence>
<dbReference type="Proteomes" id="UP000479710">
    <property type="component" value="Unassembled WGS sequence"/>
</dbReference>
<dbReference type="Pfam" id="PF00891">
    <property type="entry name" value="Methyltransf_2"/>
    <property type="match status" value="1"/>
</dbReference>
<comment type="caution">
    <text evidence="5">The sequence shown here is derived from an EMBL/GenBank/DDBJ whole genome shotgun (WGS) entry which is preliminary data.</text>
</comment>
<dbReference type="InterPro" id="IPR001077">
    <property type="entry name" value="COMT_C"/>
</dbReference>
<evidence type="ECO:0000256" key="1">
    <source>
        <dbReference type="ARBA" id="ARBA00022603"/>
    </source>
</evidence>
<keyword evidence="6" id="KW-1185">Reference proteome</keyword>
<reference evidence="5 6" key="1">
    <citation type="submission" date="2019-11" db="EMBL/GenBank/DDBJ databases">
        <title>Whole genome sequence of Oryza granulata.</title>
        <authorList>
            <person name="Li W."/>
        </authorList>
    </citation>
    <scope>NUCLEOTIDE SEQUENCE [LARGE SCALE GENOMIC DNA]</scope>
    <source>
        <strain evidence="6">cv. Menghai</strain>
        <tissue evidence="5">Leaf</tissue>
    </source>
</reference>
<keyword evidence="3" id="KW-0949">S-adenosyl-L-methionine</keyword>
<dbReference type="InterPro" id="IPR016461">
    <property type="entry name" value="COMT-like"/>
</dbReference>
<evidence type="ECO:0000313" key="5">
    <source>
        <dbReference type="EMBL" id="KAF0927715.1"/>
    </source>
</evidence>
<proteinExistence type="predicted"/>
<dbReference type="InterPro" id="IPR029063">
    <property type="entry name" value="SAM-dependent_MTases_sf"/>
</dbReference>
<dbReference type="EMBL" id="SPHZ02000003">
    <property type="protein sequence ID" value="KAF0927715.1"/>
    <property type="molecule type" value="Genomic_DNA"/>
</dbReference>
<dbReference type="GO" id="GO:0032259">
    <property type="term" value="P:methylation"/>
    <property type="evidence" value="ECO:0007669"/>
    <property type="project" value="UniProtKB-KW"/>
</dbReference>
<gene>
    <name evidence="5" type="ORF">E2562_035890</name>
</gene>
<dbReference type="GO" id="GO:0008171">
    <property type="term" value="F:O-methyltransferase activity"/>
    <property type="evidence" value="ECO:0007669"/>
    <property type="project" value="InterPro"/>
</dbReference>
<dbReference type="PANTHER" id="PTHR11746">
    <property type="entry name" value="O-METHYLTRANSFERASE"/>
    <property type="match status" value="1"/>
</dbReference>
<feature type="domain" description="O-methyltransferase C-terminal" evidence="4">
    <location>
        <begin position="7"/>
        <end position="78"/>
    </location>
</feature>
<keyword evidence="1" id="KW-0489">Methyltransferase</keyword>
<evidence type="ECO:0000256" key="3">
    <source>
        <dbReference type="ARBA" id="ARBA00022691"/>
    </source>
</evidence>
<evidence type="ECO:0000313" key="6">
    <source>
        <dbReference type="Proteomes" id="UP000479710"/>
    </source>
</evidence>
<evidence type="ECO:0000256" key="2">
    <source>
        <dbReference type="ARBA" id="ARBA00022679"/>
    </source>
</evidence>
<dbReference type="AlphaFoldDB" id="A0A6G1ESZ0"/>
<keyword evidence="2" id="KW-0808">Transferase</keyword>
<accession>A0A6G1ESZ0</accession>
<name>A0A6G1ESZ0_9ORYZ</name>
<dbReference type="OrthoDB" id="1712360at2759"/>